<dbReference type="SUPFAM" id="SSF49785">
    <property type="entry name" value="Galactose-binding domain-like"/>
    <property type="match status" value="1"/>
</dbReference>
<dbReference type="GO" id="GO:0005975">
    <property type="term" value="P:carbohydrate metabolic process"/>
    <property type="evidence" value="ECO:0007669"/>
    <property type="project" value="InterPro"/>
</dbReference>
<dbReference type="RefSeq" id="WP_053231254.1">
    <property type="nucleotide sequence ID" value="NZ_CP011125.1"/>
</dbReference>
<dbReference type="InterPro" id="IPR008979">
    <property type="entry name" value="Galactose-bd-like_sf"/>
</dbReference>
<evidence type="ECO:0000313" key="5">
    <source>
        <dbReference type="EMBL" id="AKF03838.1"/>
    </source>
</evidence>
<feature type="domain" description="Glycoside hydrolase family 2 catalytic" evidence="3">
    <location>
        <begin position="311"/>
        <end position="529"/>
    </location>
</feature>
<dbReference type="OrthoDB" id="9758603at2"/>
<dbReference type="PANTHER" id="PTHR42732:SF3">
    <property type="entry name" value="HYDROLASE"/>
    <property type="match status" value="1"/>
</dbReference>
<dbReference type="InterPro" id="IPR017853">
    <property type="entry name" value="GH"/>
</dbReference>
<evidence type="ECO:0000259" key="3">
    <source>
        <dbReference type="Pfam" id="PF02836"/>
    </source>
</evidence>
<name>A0A0F6YGM0_9BACT</name>
<feature type="region of interest" description="Disordered" evidence="2">
    <location>
        <begin position="605"/>
        <end position="626"/>
    </location>
</feature>
<dbReference type="KEGG" id="samy:DB32_000987"/>
<keyword evidence="6" id="KW-1185">Reference proteome</keyword>
<organism evidence="5 6">
    <name type="scientific">Sandaracinus amylolyticus</name>
    <dbReference type="NCBI Taxonomy" id="927083"/>
    <lineage>
        <taxon>Bacteria</taxon>
        <taxon>Pseudomonadati</taxon>
        <taxon>Myxococcota</taxon>
        <taxon>Polyangia</taxon>
        <taxon>Polyangiales</taxon>
        <taxon>Sandaracinaceae</taxon>
        <taxon>Sandaracinus</taxon>
    </lineage>
</organism>
<dbReference type="SUPFAM" id="SSF49303">
    <property type="entry name" value="beta-Galactosidase/glucuronidase domain"/>
    <property type="match status" value="1"/>
</dbReference>
<evidence type="ECO:0000313" key="6">
    <source>
        <dbReference type="Proteomes" id="UP000034883"/>
    </source>
</evidence>
<protein>
    <submittedName>
        <fullName evidence="5">Beta-galactosidase</fullName>
    </submittedName>
</protein>
<proteinExistence type="inferred from homology"/>
<dbReference type="Pfam" id="PF02837">
    <property type="entry name" value="Glyco_hydro_2_N"/>
    <property type="match status" value="1"/>
</dbReference>
<dbReference type="AlphaFoldDB" id="A0A0F6YGM0"/>
<dbReference type="PANTHER" id="PTHR42732">
    <property type="entry name" value="BETA-GALACTOSIDASE"/>
    <property type="match status" value="1"/>
</dbReference>
<evidence type="ECO:0000256" key="2">
    <source>
        <dbReference type="SAM" id="MobiDB-lite"/>
    </source>
</evidence>
<dbReference type="Gene3D" id="2.60.120.260">
    <property type="entry name" value="Galactose-binding domain-like"/>
    <property type="match status" value="1"/>
</dbReference>
<dbReference type="Gene3D" id="3.20.20.80">
    <property type="entry name" value="Glycosidases"/>
    <property type="match status" value="1"/>
</dbReference>
<dbReference type="STRING" id="927083.DB32_000987"/>
<evidence type="ECO:0000259" key="4">
    <source>
        <dbReference type="Pfam" id="PF02837"/>
    </source>
</evidence>
<dbReference type="InterPro" id="IPR006103">
    <property type="entry name" value="Glyco_hydro_2_cat"/>
</dbReference>
<accession>A0A0F6YGM0</accession>
<feature type="domain" description="Glycosyl hydrolases family 2 sugar binding" evidence="4">
    <location>
        <begin position="90"/>
        <end position="154"/>
    </location>
</feature>
<reference evidence="5 6" key="1">
    <citation type="submission" date="2015-03" db="EMBL/GenBank/DDBJ databases">
        <title>Genome assembly of Sandaracinus amylolyticus DSM 53668.</title>
        <authorList>
            <person name="Sharma G."/>
            <person name="Subramanian S."/>
        </authorList>
    </citation>
    <scope>NUCLEOTIDE SEQUENCE [LARGE SCALE GENOMIC DNA]</scope>
    <source>
        <strain evidence="5 6">DSM 53668</strain>
    </source>
</reference>
<dbReference type="InterPro" id="IPR051913">
    <property type="entry name" value="GH2_Domain-Containing"/>
</dbReference>
<dbReference type="InterPro" id="IPR036156">
    <property type="entry name" value="Beta-gal/glucu_dom_sf"/>
</dbReference>
<dbReference type="SUPFAM" id="SSF51445">
    <property type="entry name" value="(Trans)glycosidases"/>
    <property type="match status" value="1"/>
</dbReference>
<dbReference type="Proteomes" id="UP000034883">
    <property type="component" value="Chromosome"/>
</dbReference>
<dbReference type="GO" id="GO:0004553">
    <property type="term" value="F:hydrolase activity, hydrolyzing O-glycosyl compounds"/>
    <property type="evidence" value="ECO:0007669"/>
    <property type="project" value="InterPro"/>
</dbReference>
<gene>
    <name evidence="5" type="ORF">DB32_000987</name>
</gene>
<evidence type="ECO:0000256" key="1">
    <source>
        <dbReference type="ARBA" id="ARBA00007401"/>
    </source>
</evidence>
<comment type="similarity">
    <text evidence="1">Belongs to the glycosyl hydrolase 2 family.</text>
</comment>
<dbReference type="InterPro" id="IPR006104">
    <property type="entry name" value="Glyco_hydro_2_N"/>
</dbReference>
<dbReference type="Pfam" id="PF02836">
    <property type="entry name" value="Glyco_hydro_2_C"/>
    <property type="match status" value="1"/>
</dbReference>
<dbReference type="EMBL" id="CP011125">
    <property type="protein sequence ID" value="AKF03838.1"/>
    <property type="molecule type" value="Genomic_DNA"/>
</dbReference>
<sequence>MAERHLDRIVHRRSAPPADALAEVAERGYPRPLLRRADWTSLDGEWELAIDAEGRHRTSSEVQFDRRIVVPFSPETTKSGIGDTGLYDVLWYRRLVHIPELAHGQRLILHFGAVDYRASLWVNGSLTIRHEGGYTPFSADITEHVSSGEEAEIVLRAEDDASELCKPRGKQDWKLEPHSIWYPRTTGIWQTVWMERVPETRVTALRFKTNLERWEVAVEAHVLSRIPRPLRLAVLIRSGDLVLADDVYSVAAGEVHRRISLSDPGIDDFRNELLWSPEAPRLLDVHVTLIDDDDGAVVDRVTSYTALRSFQIEGDRFLLNGRPYRLRMVLDQGYWPETGLTAPDDAALRRDVELTKALGFNGARKHQKIEDPRYLYWCDRLGLLVWEEMPSAYRFTRRSVERLTKQWLEVLARDVAHPCIVAWVPFNESWGVPNLPDSPAERHAVEALYHLTKTIDPTRPVVGNDGWEAVATDVIGIHDYDARPERIAERYREHERIPVLFKRERPGGRALVLGATPRAEHPIVLSEFGGIALNRDPKLWGYSCADGPEDFERRYAALMRVVLALPVLAGFCYTQLTDTYQEANGLLFMDRTPKIPIERLAEIMRGDGDMPPAPGGAMTERHEAPR</sequence>